<organism evidence="1 2">
    <name type="scientific">Azorhizophilus paspali</name>
    <name type="common">Azotobacter paspali</name>
    <dbReference type="NCBI Taxonomy" id="69963"/>
    <lineage>
        <taxon>Bacteria</taxon>
        <taxon>Pseudomonadati</taxon>
        <taxon>Pseudomonadota</taxon>
        <taxon>Gammaproteobacteria</taxon>
        <taxon>Pseudomonadales</taxon>
        <taxon>Pseudomonadaceae</taxon>
        <taxon>Azorhizophilus</taxon>
    </lineage>
</organism>
<dbReference type="RefSeq" id="WP_376943841.1">
    <property type="nucleotide sequence ID" value="NZ_CP171449.1"/>
</dbReference>
<keyword evidence="2" id="KW-1185">Reference proteome</keyword>
<dbReference type="EMBL" id="JBHLSS010000039">
    <property type="protein sequence ID" value="MFC0709179.1"/>
    <property type="molecule type" value="Genomic_DNA"/>
</dbReference>
<reference evidence="1 2" key="1">
    <citation type="submission" date="2024-09" db="EMBL/GenBank/DDBJ databases">
        <authorList>
            <person name="Sun Q."/>
            <person name="Mori K."/>
        </authorList>
    </citation>
    <scope>NUCLEOTIDE SEQUENCE [LARGE SCALE GENOMIC DNA]</scope>
    <source>
        <strain evidence="1 2">NCAIM B.01794</strain>
    </source>
</reference>
<comment type="caution">
    <text evidence="1">The sequence shown here is derived from an EMBL/GenBank/DDBJ whole genome shotgun (WGS) entry which is preliminary data.</text>
</comment>
<protein>
    <submittedName>
        <fullName evidence="1">Uncharacterized protein</fullName>
    </submittedName>
</protein>
<evidence type="ECO:0000313" key="1">
    <source>
        <dbReference type="EMBL" id="MFC0709179.1"/>
    </source>
</evidence>
<accession>A0ABV6SI26</accession>
<sequence length="115" mass="12633">MDSYLYCGKLLWPAEPEDYLPLPQGIQIGYSSHPALAPIVEQKEKHSLRLAYESPAIALRIMQEAVEVIIRQKTNEVCLEAGAAEISNSGLPLAISPVSAEDGRTVFDADLEPRQ</sequence>
<dbReference type="Proteomes" id="UP001589891">
    <property type="component" value="Unassembled WGS sequence"/>
</dbReference>
<name>A0ABV6SI26_AZOPA</name>
<gene>
    <name evidence="1" type="ORF">ACFFGX_06110</name>
</gene>
<proteinExistence type="predicted"/>
<evidence type="ECO:0000313" key="2">
    <source>
        <dbReference type="Proteomes" id="UP001589891"/>
    </source>
</evidence>